<feature type="binding site" evidence="3">
    <location>
        <position position="188"/>
    </location>
    <ligand>
        <name>Zn(2+)</name>
        <dbReference type="ChEBI" id="CHEBI:29105"/>
        <label>1</label>
    </ligand>
</feature>
<evidence type="ECO:0000259" key="5">
    <source>
        <dbReference type="Pfam" id="PF07687"/>
    </source>
</evidence>
<feature type="domain" description="Peptidase M20 dimerisation" evidence="5">
    <location>
        <begin position="214"/>
        <end position="310"/>
    </location>
</feature>
<dbReference type="PANTHER" id="PTHR32494:SF5">
    <property type="entry name" value="ALLANTOATE AMIDOHYDROLASE"/>
    <property type="match status" value="1"/>
</dbReference>
<evidence type="ECO:0000256" key="1">
    <source>
        <dbReference type="ARBA" id="ARBA00006153"/>
    </source>
</evidence>
<dbReference type="SUPFAM" id="SSF53187">
    <property type="entry name" value="Zn-dependent exopeptidases"/>
    <property type="match status" value="1"/>
</dbReference>
<keyword evidence="2 6" id="KW-0378">Hydrolase</keyword>
<dbReference type="NCBIfam" id="TIGR01879">
    <property type="entry name" value="hydantase"/>
    <property type="match status" value="1"/>
</dbReference>
<comment type="cofactor">
    <cofactor evidence="3">
        <name>Zn(2+)</name>
        <dbReference type="ChEBI" id="CHEBI:29105"/>
    </cofactor>
    <text evidence="3">Binds 2 Zn(2+) ions per subunit.</text>
</comment>
<evidence type="ECO:0000256" key="3">
    <source>
        <dbReference type="PIRSR" id="PIRSR001235-1"/>
    </source>
</evidence>
<dbReference type="RefSeq" id="WP_125558538.1">
    <property type="nucleotide sequence ID" value="NZ_RBVX01000024.1"/>
</dbReference>
<dbReference type="NCBIfam" id="NF006771">
    <property type="entry name" value="PRK09290.1-5"/>
    <property type="match status" value="1"/>
</dbReference>
<dbReference type="InterPro" id="IPR002933">
    <property type="entry name" value="Peptidase_M20"/>
</dbReference>
<evidence type="ECO:0000256" key="2">
    <source>
        <dbReference type="ARBA" id="ARBA00022801"/>
    </source>
</evidence>
<feature type="binding site" evidence="4">
    <location>
        <position position="287"/>
    </location>
    <ligand>
        <name>allantoate</name>
        <dbReference type="ChEBI" id="CHEBI:17536"/>
    </ligand>
</feature>
<organism evidence="6 7">
    <name type="scientific">Salibacterium salarium</name>
    <dbReference type="NCBI Taxonomy" id="284579"/>
    <lineage>
        <taxon>Bacteria</taxon>
        <taxon>Bacillati</taxon>
        <taxon>Bacillota</taxon>
        <taxon>Bacilli</taxon>
        <taxon>Bacillales</taxon>
        <taxon>Bacillaceae</taxon>
    </lineage>
</organism>
<proteinExistence type="inferred from homology"/>
<dbReference type="Pfam" id="PF01546">
    <property type="entry name" value="Peptidase_M20"/>
    <property type="match status" value="1"/>
</dbReference>
<feature type="binding site" evidence="3">
    <location>
        <position position="88"/>
    </location>
    <ligand>
        <name>Zn(2+)</name>
        <dbReference type="ChEBI" id="CHEBI:29105"/>
        <label>2</label>
    </ligand>
</feature>
<keyword evidence="3" id="KW-0479">Metal-binding</keyword>
<feature type="binding site" evidence="3">
    <location>
        <position position="77"/>
    </location>
    <ligand>
        <name>Zn(2+)</name>
        <dbReference type="ChEBI" id="CHEBI:29105"/>
        <label>1</label>
    </ligand>
</feature>
<keyword evidence="3" id="KW-0862">Zinc</keyword>
<sequence>MSLERIEQWLSQLNQVGQSSSPGIYRLAYTEEEQKVMDLFRRLCEQENMNVREDAAGNLIARREGTAPLPAVVIGSHLDTVYAGGRYDGTIGVLAGLEVIHRLNKQNVHTKHPLEIIVFRAEESSRFGMATIGSKLMSGQISPDRLASLKDKDGVTFPEAVERAGYSFKQITNAERPETDIKTFMEVHIEQGPLLEQKHLPLGIATGIAAPQRLRVNVEGKASHSGTTHMDIRKDALTGASELILGIEESAVQEQENHTVATVGRIESLPGAMNVIPGHCQFDVDIRSTDSTSRTRVYKQFTKLVKEVEEQRGLTIQFDIITDETPVPLHASIKECFSNACKHLNLTPFFMPSGAGHDVMNMAKKWPAGLLFVPSANGLSHHPDEFTAITDMVAGVNVLEKSVRSLASEGHEGAIEEVES</sequence>
<dbReference type="GO" id="GO:0046872">
    <property type="term" value="F:metal ion binding"/>
    <property type="evidence" value="ECO:0007669"/>
    <property type="project" value="UniProtKB-KW"/>
</dbReference>
<comment type="similarity">
    <text evidence="1">Belongs to the peptidase M20 family.</text>
</comment>
<name>A0A3R9Q171_9BACI</name>
<dbReference type="Gene3D" id="3.30.70.360">
    <property type="match status" value="1"/>
</dbReference>
<dbReference type="Gene3D" id="3.40.630.10">
    <property type="entry name" value="Zn peptidases"/>
    <property type="match status" value="1"/>
</dbReference>
<dbReference type="AlphaFoldDB" id="A0A3R9Q171"/>
<protein>
    <submittedName>
        <fullName evidence="6">Zn-dependent hydrolase</fullName>
    </submittedName>
</protein>
<evidence type="ECO:0000256" key="4">
    <source>
        <dbReference type="PIRSR" id="PIRSR001235-2"/>
    </source>
</evidence>
<dbReference type="Pfam" id="PF07687">
    <property type="entry name" value="M20_dimer"/>
    <property type="match status" value="1"/>
</dbReference>
<dbReference type="OrthoDB" id="9808195at2"/>
<evidence type="ECO:0000313" key="6">
    <source>
        <dbReference type="EMBL" id="RSL31440.1"/>
    </source>
</evidence>
<reference evidence="6 7" key="1">
    <citation type="submission" date="2018-10" db="EMBL/GenBank/DDBJ databases">
        <title>Draft genome sequence of Bacillus salarius IM0101, isolated from a hypersaline soil in Inner Mongolia, China.</title>
        <authorList>
            <person name="Yamprayoonswat W."/>
            <person name="Boonvisut S."/>
            <person name="Jumpathong W."/>
            <person name="Sittihan S."/>
            <person name="Ruangsuj P."/>
            <person name="Wanthongcharoen S."/>
            <person name="Thongpramul N."/>
            <person name="Pimmason S."/>
            <person name="Yu B."/>
            <person name="Yasawong M."/>
        </authorList>
    </citation>
    <scope>NUCLEOTIDE SEQUENCE [LARGE SCALE GENOMIC DNA]</scope>
    <source>
        <strain evidence="6 7">IM0101</strain>
    </source>
</reference>
<gene>
    <name evidence="6" type="ORF">D7Z54_20580</name>
</gene>
<dbReference type="EMBL" id="RBVX01000024">
    <property type="protein sequence ID" value="RSL31440.1"/>
    <property type="molecule type" value="Genomic_DNA"/>
</dbReference>
<feature type="binding site" evidence="3">
    <location>
        <position position="88"/>
    </location>
    <ligand>
        <name>Zn(2+)</name>
        <dbReference type="ChEBI" id="CHEBI:29105"/>
        <label>1</label>
    </ligand>
</feature>
<dbReference type="InterPro" id="IPR011650">
    <property type="entry name" value="Peptidase_M20_dimer"/>
</dbReference>
<dbReference type="PIRSF" id="PIRSF001235">
    <property type="entry name" value="Amidase_carbamoylase"/>
    <property type="match status" value="1"/>
</dbReference>
<feature type="binding site" evidence="4">
    <location>
        <position position="213"/>
    </location>
    <ligand>
        <name>allantoate</name>
        <dbReference type="ChEBI" id="CHEBI:17536"/>
    </ligand>
</feature>
<evidence type="ECO:0000313" key="7">
    <source>
        <dbReference type="Proteomes" id="UP000275076"/>
    </source>
</evidence>
<dbReference type="CDD" id="cd03884">
    <property type="entry name" value="M20_bAS"/>
    <property type="match status" value="1"/>
</dbReference>
<feature type="binding site" evidence="3">
    <location>
        <position position="381"/>
    </location>
    <ligand>
        <name>Zn(2+)</name>
        <dbReference type="ChEBI" id="CHEBI:29105"/>
        <label>2</label>
    </ligand>
</feature>
<keyword evidence="7" id="KW-1185">Reference proteome</keyword>
<dbReference type="Proteomes" id="UP000275076">
    <property type="component" value="Unassembled WGS sequence"/>
</dbReference>
<accession>A0A3R9Q171</accession>
<dbReference type="SUPFAM" id="SSF55031">
    <property type="entry name" value="Bacterial exopeptidase dimerisation domain"/>
    <property type="match status" value="1"/>
</dbReference>
<feature type="binding site" evidence="4">
    <location>
        <position position="274"/>
    </location>
    <ligand>
        <name>allantoate</name>
        <dbReference type="ChEBI" id="CHEBI:17536"/>
    </ligand>
</feature>
<dbReference type="PANTHER" id="PTHR32494">
    <property type="entry name" value="ALLANTOATE DEIMINASE-RELATED"/>
    <property type="match status" value="1"/>
</dbReference>
<comment type="caution">
    <text evidence="6">The sequence shown here is derived from an EMBL/GenBank/DDBJ whole genome shotgun (WGS) entry which is preliminary data.</text>
</comment>
<dbReference type="InterPro" id="IPR036264">
    <property type="entry name" value="Bact_exopeptidase_dim_dom"/>
</dbReference>
<dbReference type="InterPro" id="IPR010158">
    <property type="entry name" value="Amidase_Cbmase"/>
</dbReference>
<feature type="binding site" evidence="3">
    <location>
        <position position="123"/>
    </location>
    <ligand>
        <name>Zn(2+)</name>
        <dbReference type="ChEBI" id="CHEBI:29105"/>
        <label>2</label>
    </ligand>
</feature>
<dbReference type="GO" id="GO:0016813">
    <property type="term" value="F:hydrolase activity, acting on carbon-nitrogen (but not peptide) bonds, in linear amidines"/>
    <property type="evidence" value="ECO:0007669"/>
    <property type="project" value="InterPro"/>
</dbReference>